<keyword evidence="2" id="KW-0813">Transport</keyword>
<feature type="transmembrane region" description="Helical" evidence="6">
    <location>
        <begin position="42"/>
        <end position="60"/>
    </location>
</feature>
<dbReference type="GO" id="GO:0005886">
    <property type="term" value="C:plasma membrane"/>
    <property type="evidence" value="ECO:0007669"/>
    <property type="project" value="TreeGrafter"/>
</dbReference>
<reference evidence="7 8" key="1">
    <citation type="submission" date="2018-08" db="EMBL/GenBank/DDBJ databases">
        <title>Thalassotalea euphylliae genome.</title>
        <authorList>
            <person name="Summers S."/>
            <person name="Rice S.A."/>
            <person name="Freckelton M.L."/>
            <person name="Nedved B.T."/>
            <person name="Hadfield M.G."/>
        </authorList>
    </citation>
    <scope>NUCLEOTIDE SEQUENCE [LARGE SCALE GENOMIC DNA]</scope>
    <source>
        <strain evidence="7 8">H1</strain>
    </source>
</reference>
<dbReference type="OrthoDB" id="9768885at2"/>
<feature type="transmembrane region" description="Helical" evidence="6">
    <location>
        <begin position="72"/>
        <end position="93"/>
    </location>
</feature>
<dbReference type="GO" id="GO:0032329">
    <property type="term" value="P:serine transport"/>
    <property type="evidence" value="ECO:0007669"/>
    <property type="project" value="TreeGrafter"/>
</dbReference>
<protein>
    <submittedName>
        <fullName evidence="7">Dicarboxylate/amino acid:cation symporter</fullName>
    </submittedName>
</protein>
<keyword evidence="4 6" id="KW-1133">Transmembrane helix</keyword>
<evidence type="ECO:0000256" key="6">
    <source>
        <dbReference type="SAM" id="Phobius"/>
    </source>
</evidence>
<dbReference type="Pfam" id="PF00375">
    <property type="entry name" value="SDF"/>
    <property type="match status" value="1"/>
</dbReference>
<accession>A0A3E0TSB0</accession>
<organism evidence="7 8">
    <name type="scientific">Thalassotalea euphylliae</name>
    <dbReference type="NCBI Taxonomy" id="1655234"/>
    <lineage>
        <taxon>Bacteria</taxon>
        <taxon>Pseudomonadati</taxon>
        <taxon>Pseudomonadota</taxon>
        <taxon>Gammaproteobacteria</taxon>
        <taxon>Alteromonadales</taxon>
        <taxon>Colwelliaceae</taxon>
        <taxon>Thalassotalea</taxon>
    </lineage>
</organism>
<feature type="transmembrane region" description="Helical" evidence="6">
    <location>
        <begin position="7"/>
        <end position="30"/>
    </location>
</feature>
<dbReference type="SUPFAM" id="SSF118215">
    <property type="entry name" value="Proton glutamate symport protein"/>
    <property type="match status" value="1"/>
</dbReference>
<evidence type="ECO:0000313" key="8">
    <source>
        <dbReference type="Proteomes" id="UP000256478"/>
    </source>
</evidence>
<dbReference type="Gene3D" id="1.10.3860.10">
    <property type="entry name" value="Sodium:dicarboxylate symporter"/>
    <property type="match status" value="1"/>
</dbReference>
<gene>
    <name evidence="7" type="ORF">DXX93_13800</name>
</gene>
<dbReference type="PANTHER" id="PTHR42865">
    <property type="entry name" value="PROTON/GLUTAMATE-ASPARTATE SYMPORTER"/>
    <property type="match status" value="1"/>
</dbReference>
<dbReference type="GO" id="GO:0005295">
    <property type="term" value="F:neutral L-amino acid:sodium symporter activity"/>
    <property type="evidence" value="ECO:0007669"/>
    <property type="project" value="TreeGrafter"/>
</dbReference>
<dbReference type="RefSeq" id="WP_116008604.1">
    <property type="nucleotide sequence ID" value="NZ_QUOU01000001.1"/>
</dbReference>
<sequence>MNLVIKLIAGIVGGMLIGLYAPDFIVQLLFTAQTLIGQLIKFTIPLIILFYIASGIASLPQGSGSLLGKTVGLAYGSTIVAGTLAFLIASSILPSLVSGNALEAAAEGEKLKGFIDISIPPLFEVMTALALAFILGIGISAINATSLRKGINEARDIVEVLLSKVIIPALPLYIAGVFAEMTVDGTVFSTLKTFGVVLVLAIAMHWLWISVLYIGSAAAMGKSPLSLLKNMLPAYFTALGTMSSAATIPVSLRATKENKVRDGIANFTVPLCASIHLSGSTITIVTCATAVMLLTPEIALPDLGGMVPFILMLGVTMIAAPGAPGGAVMSALGLLGTMLGFTDAALALMIALYLAQDSFGTACNVTGDGAIALWVDKFAGEQGIAQGEGETKGDVKA</sequence>
<evidence type="ECO:0000256" key="5">
    <source>
        <dbReference type="ARBA" id="ARBA00023136"/>
    </source>
</evidence>
<dbReference type="AlphaFoldDB" id="A0A3E0TSB0"/>
<dbReference type="EMBL" id="QUOU01000001">
    <property type="protein sequence ID" value="REL27526.1"/>
    <property type="molecule type" value="Genomic_DNA"/>
</dbReference>
<name>A0A3E0TSB0_9GAMM</name>
<dbReference type="PANTHER" id="PTHR42865:SF8">
    <property type="entry name" value="SERINE_THREONINE TRANSPORTER SSTT"/>
    <property type="match status" value="1"/>
</dbReference>
<dbReference type="InterPro" id="IPR001991">
    <property type="entry name" value="Na-dicarboxylate_symporter"/>
</dbReference>
<evidence type="ECO:0000256" key="2">
    <source>
        <dbReference type="ARBA" id="ARBA00022448"/>
    </source>
</evidence>
<keyword evidence="5 6" id="KW-0472">Membrane</keyword>
<keyword evidence="3 6" id="KW-0812">Transmembrane</keyword>
<comment type="caution">
    <text evidence="7">The sequence shown here is derived from an EMBL/GenBank/DDBJ whole genome shotgun (WGS) entry which is preliminary data.</text>
</comment>
<comment type="subcellular location">
    <subcellularLocation>
        <location evidence="1">Membrane</location>
        <topology evidence="1">Multi-pass membrane protein</topology>
    </subcellularLocation>
</comment>
<evidence type="ECO:0000256" key="3">
    <source>
        <dbReference type="ARBA" id="ARBA00022692"/>
    </source>
</evidence>
<proteinExistence type="predicted"/>
<feature type="transmembrane region" description="Helical" evidence="6">
    <location>
        <begin position="306"/>
        <end position="323"/>
    </location>
</feature>
<evidence type="ECO:0000313" key="7">
    <source>
        <dbReference type="EMBL" id="REL27526.1"/>
    </source>
</evidence>
<feature type="transmembrane region" description="Helical" evidence="6">
    <location>
        <begin position="264"/>
        <end position="294"/>
    </location>
</feature>
<dbReference type="Proteomes" id="UP000256478">
    <property type="component" value="Unassembled WGS sequence"/>
</dbReference>
<evidence type="ECO:0000256" key="1">
    <source>
        <dbReference type="ARBA" id="ARBA00004141"/>
    </source>
</evidence>
<feature type="transmembrane region" description="Helical" evidence="6">
    <location>
        <begin position="157"/>
        <end position="174"/>
    </location>
</feature>
<dbReference type="InterPro" id="IPR036458">
    <property type="entry name" value="Na:dicarbo_symporter_sf"/>
</dbReference>
<feature type="transmembrane region" description="Helical" evidence="6">
    <location>
        <begin position="194"/>
        <end position="220"/>
    </location>
</feature>
<evidence type="ECO:0000256" key="4">
    <source>
        <dbReference type="ARBA" id="ARBA00022989"/>
    </source>
</evidence>
<feature type="transmembrane region" description="Helical" evidence="6">
    <location>
        <begin position="125"/>
        <end position="145"/>
    </location>
</feature>
<dbReference type="PRINTS" id="PR00173">
    <property type="entry name" value="EDTRNSPORT"/>
</dbReference>
<feature type="transmembrane region" description="Helical" evidence="6">
    <location>
        <begin position="329"/>
        <end position="354"/>
    </location>
</feature>